<dbReference type="RefSeq" id="WP_147298344.1">
    <property type="nucleotide sequence ID" value="NZ_QREI01000004.1"/>
</dbReference>
<proteinExistence type="predicted"/>
<accession>A0A3D9MYZ4</accession>
<dbReference type="OrthoDB" id="883791at2"/>
<gene>
    <name evidence="2" type="ORF">DFQ09_104119</name>
</gene>
<keyword evidence="3" id="KW-1185">Reference proteome</keyword>
<feature type="signal peptide" evidence="1">
    <location>
        <begin position="1"/>
        <end position="19"/>
    </location>
</feature>
<protein>
    <recommendedName>
        <fullName evidence="4">GLPGLI family protein</fullName>
    </recommendedName>
</protein>
<keyword evidence="1" id="KW-0732">Signal</keyword>
<name>A0A3D9MYZ4_9FLAO</name>
<dbReference type="EMBL" id="QREI01000004">
    <property type="protein sequence ID" value="REE24348.1"/>
    <property type="molecule type" value="Genomic_DNA"/>
</dbReference>
<organism evidence="2 3">
    <name type="scientific">Winogradskyella pacifica</name>
    <dbReference type="NCBI Taxonomy" id="664642"/>
    <lineage>
        <taxon>Bacteria</taxon>
        <taxon>Pseudomonadati</taxon>
        <taxon>Bacteroidota</taxon>
        <taxon>Flavobacteriia</taxon>
        <taxon>Flavobacteriales</taxon>
        <taxon>Flavobacteriaceae</taxon>
        <taxon>Winogradskyella</taxon>
    </lineage>
</organism>
<dbReference type="AlphaFoldDB" id="A0A3D9MYZ4"/>
<evidence type="ECO:0000313" key="2">
    <source>
        <dbReference type="EMBL" id="REE24348.1"/>
    </source>
</evidence>
<evidence type="ECO:0000313" key="3">
    <source>
        <dbReference type="Proteomes" id="UP000256919"/>
    </source>
</evidence>
<dbReference type="Proteomes" id="UP000256919">
    <property type="component" value="Unassembled WGS sequence"/>
</dbReference>
<sequence length="212" mass="24520">MKRFLIITVALTCFSGLLAQQKEADSKTDSSLKMTTEYASDIEEINDLLSFEGIDYMKLKFSGEQLKGKSYQLSVKEIWDGKIVSDTTIINSKTIGYKQFETLNDTVFKMKVISKRTNDNQLKMTFKFPRFSITKNYDAIDSDNYSLRNLVDESSLEIDYNKSFYLLAYILPYEREDGSLSWCDVGTSGDAIEKWGEKFGIKHYLLFEMKFE</sequence>
<evidence type="ECO:0000256" key="1">
    <source>
        <dbReference type="SAM" id="SignalP"/>
    </source>
</evidence>
<evidence type="ECO:0008006" key="4">
    <source>
        <dbReference type="Google" id="ProtNLM"/>
    </source>
</evidence>
<feature type="chain" id="PRO_5017654286" description="GLPGLI family protein" evidence="1">
    <location>
        <begin position="20"/>
        <end position="212"/>
    </location>
</feature>
<reference evidence="2 3" key="1">
    <citation type="submission" date="2018-07" db="EMBL/GenBank/DDBJ databases">
        <title>Genomic Encyclopedia of Type Strains, Phase III (KMG-III): the genomes of soil and plant-associated and newly described type strains.</title>
        <authorList>
            <person name="Whitman W."/>
        </authorList>
    </citation>
    <scope>NUCLEOTIDE SEQUENCE [LARGE SCALE GENOMIC DNA]</scope>
    <source>
        <strain evidence="2 3">CECT 7948</strain>
    </source>
</reference>
<comment type="caution">
    <text evidence="2">The sequence shown here is derived from an EMBL/GenBank/DDBJ whole genome shotgun (WGS) entry which is preliminary data.</text>
</comment>